<dbReference type="InterPro" id="IPR036390">
    <property type="entry name" value="WH_DNA-bd_sf"/>
</dbReference>
<dbReference type="HOGENOM" id="CLU_082928_1_0_2"/>
<dbReference type="CDD" id="cd00090">
    <property type="entry name" value="HTH_ARSR"/>
    <property type="match status" value="1"/>
</dbReference>
<dbReference type="SUPFAM" id="SSF46785">
    <property type="entry name" value="Winged helix' DNA-binding domain"/>
    <property type="match status" value="1"/>
</dbReference>
<keyword evidence="2" id="KW-1185">Reference proteome</keyword>
<proteinExistence type="predicted"/>
<dbReference type="InterPro" id="IPR011991">
    <property type="entry name" value="ArsR-like_HTH"/>
</dbReference>
<accession>A6USC4</accession>
<dbReference type="OrthoDB" id="59565at2157"/>
<name>A6USC4_METVS</name>
<dbReference type="AlphaFoldDB" id="A6USC4"/>
<dbReference type="InterPro" id="IPR036388">
    <property type="entry name" value="WH-like_DNA-bd_sf"/>
</dbReference>
<evidence type="ECO:0000313" key="2">
    <source>
        <dbReference type="Proteomes" id="UP000001107"/>
    </source>
</evidence>
<dbReference type="KEGG" id="mvn:Mevan_1502"/>
<dbReference type="Proteomes" id="UP000001107">
    <property type="component" value="Chromosome"/>
</dbReference>
<evidence type="ECO:0000313" key="1">
    <source>
        <dbReference type="EMBL" id="ABR55396.1"/>
    </source>
</evidence>
<organism evidence="1 2">
    <name type="scientific">Methanococcus vannielii (strain ATCC 35089 / DSM 1224 / JCM 13029 / OCM 148 / SB)</name>
    <dbReference type="NCBI Taxonomy" id="406327"/>
    <lineage>
        <taxon>Archaea</taxon>
        <taxon>Methanobacteriati</taxon>
        <taxon>Methanobacteriota</taxon>
        <taxon>Methanomada group</taxon>
        <taxon>Methanococci</taxon>
        <taxon>Methanococcales</taxon>
        <taxon>Methanococcaceae</taxon>
        <taxon>Methanococcus</taxon>
    </lineage>
</organism>
<dbReference type="Gene3D" id="1.10.10.10">
    <property type="entry name" value="Winged helix-like DNA-binding domain superfamily/Winged helix DNA-binding domain"/>
    <property type="match status" value="1"/>
</dbReference>
<gene>
    <name evidence="1" type="ordered locus">Mevan_1502</name>
</gene>
<dbReference type="STRING" id="406327.Mevan_1502"/>
<reference evidence="1" key="1">
    <citation type="submission" date="2007-06" db="EMBL/GenBank/DDBJ databases">
        <title>Complete sequence of Methanococcus vannielii SB.</title>
        <authorList>
            <consortium name="US DOE Joint Genome Institute"/>
            <person name="Copeland A."/>
            <person name="Lucas S."/>
            <person name="Lapidus A."/>
            <person name="Barry K."/>
            <person name="Glavina del Rio T."/>
            <person name="Dalin E."/>
            <person name="Tice H."/>
            <person name="Pitluck S."/>
            <person name="Chain P."/>
            <person name="Malfatti S."/>
            <person name="Shin M."/>
            <person name="Vergez L."/>
            <person name="Schmutz J."/>
            <person name="Larimer F."/>
            <person name="Land M."/>
            <person name="Hauser L."/>
            <person name="Kyrpides N."/>
            <person name="Anderson I."/>
            <person name="Sieprawska-Lupa M."/>
            <person name="Whitman W.B."/>
            <person name="Richardson P."/>
        </authorList>
    </citation>
    <scope>NUCLEOTIDE SEQUENCE [LARGE SCALE GENOMIC DNA]</scope>
    <source>
        <strain evidence="1">SB</strain>
    </source>
</reference>
<protein>
    <submittedName>
        <fullName evidence="1">Transcriptional regulator, TrmB</fullName>
    </submittedName>
</protein>
<dbReference type="GeneID" id="5324681"/>
<dbReference type="EMBL" id="CP000742">
    <property type="protein sequence ID" value="ABR55396.1"/>
    <property type="molecule type" value="Genomic_DNA"/>
</dbReference>
<dbReference type="RefSeq" id="WP_012066310.1">
    <property type="nucleotide sequence ID" value="NC_009634.1"/>
</dbReference>
<dbReference type="eggNOG" id="arCOG02241">
    <property type="taxonomic scope" value="Archaea"/>
</dbReference>
<sequence length="131" mass="14840">MKTIEDIDKKLIGNISSLLSSEVRAKIYMFLRKYPNSTVDEIADGTGIYPSTIRESIFEMYNENYVLRKKMEREGLGKKPYLYSAIAPSEMVKIISDAILVKLNDLALLDEKINGEDVTEVSKVSIELKSN</sequence>